<accession>A0A8K1LNC9</accession>
<feature type="signal peptide" evidence="1">
    <location>
        <begin position="1"/>
        <end position="18"/>
    </location>
</feature>
<evidence type="ECO:0000313" key="3">
    <source>
        <dbReference type="Proteomes" id="UP000796761"/>
    </source>
</evidence>
<keyword evidence="3" id="KW-1185">Reference proteome</keyword>
<feature type="chain" id="PRO_5035445374" evidence="1">
    <location>
        <begin position="19"/>
        <end position="57"/>
    </location>
</feature>
<feature type="non-terminal residue" evidence="2">
    <location>
        <position position="1"/>
    </location>
</feature>
<sequence>VILSVLLTVIFDLLVAEGEEKEGEDNKMLLHDMSIKVIHFMWCRAVANDKCMFLVQL</sequence>
<reference evidence="2" key="1">
    <citation type="submission" date="2019-04" db="EMBL/GenBank/DDBJ databases">
        <title>Genome assembly of Zosterops borbonicus 15179.</title>
        <authorList>
            <person name="Leroy T."/>
            <person name="Anselmetti Y."/>
            <person name="Tilak M.-K."/>
            <person name="Nabholz B."/>
        </authorList>
    </citation>
    <scope>NUCLEOTIDE SEQUENCE</scope>
    <source>
        <strain evidence="2">HGM_15179</strain>
        <tissue evidence="2">Muscle</tissue>
    </source>
</reference>
<dbReference type="Proteomes" id="UP000796761">
    <property type="component" value="Unassembled WGS sequence"/>
</dbReference>
<organism evidence="2 3">
    <name type="scientific">Zosterops borbonicus</name>
    <dbReference type="NCBI Taxonomy" id="364589"/>
    <lineage>
        <taxon>Eukaryota</taxon>
        <taxon>Metazoa</taxon>
        <taxon>Chordata</taxon>
        <taxon>Craniata</taxon>
        <taxon>Vertebrata</taxon>
        <taxon>Euteleostomi</taxon>
        <taxon>Archelosauria</taxon>
        <taxon>Archosauria</taxon>
        <taxon>Dinosauria</taxon>
        <taxon>Saurischia</taxon>
        <taxon>Theropoda</taxon>
        <taxon>Coelurosauria</taxon>
        <taxon>Aves</taxon>
        <taxon>Neognathae</taxon>
        <taxon>Neoaves</taxon>
        <taxon>Telluraves</taxon>
        <taxon>Australaves</taxon>
        <taxon>Passeriformes</taxon>
        <taxon>Sylvioidea</taxon>
        <taxon>Zosteropidae</taxon>
        <taxon>Zosterops</taxon>
    </lineage>
</organism>
<proteinExistence type="predicted"/>
<dbReference type="AlphaFoldDB" id="A0A8K1LNC9"/>
<keyword evidence="1" id="KW-0732">Signal</keyword>
<protein>
    <submittedName>
        <fullName evidence="2">Uncharacterized protein</fullName>
    </submittedName>
</protein>
<name>A0A8K1LNC9_9PASS</name>
<evidence type="ECO:0000313" key="2">
    <source>
        <dbReference type="EMBL" id="TRZ20329.1"/>
    </source>
</evidence>
<dbReference type="EMBL" id="SWJQ01000153">
    <property type="protein sequence ID" value="TRZ20329.1"/>
    <property type="molecule type" value="Genomic_DNA"/>
</dbReference>
<evidence type="ECO:0000256" key="1">
    <source>
        <dbReference type="SAM" id="SignalP"/>
    </source>
</evidence>
<gene>
    <name evidence="2" type="ORF">HGM15179_006788</name>
</gene>
<comment type="caution">
    <text evidence="2">The sequence shown here is derived from an EMBL/GenBank/DDBJ whole genome shotgun (WGS) entry which is preliminary data.</text>
</comment>